<evidence type="ECO:0000313" key="13">
    <source>
        <dbReference type="Proteomes" id="UP000305526"/>
    </source>
</evidence>
<feature type="domain" description="EamA" evidence="9">
    <location>
        <begin position="3"/>
        <end position="143"/>
    </location>
</feature>
<feature type="transmembrane region" description="Helical" evidence="8">
    <location>
        <begin position="34"/>
        <end position="52"/>
    </location>
</feature>
<dbReference type="SUPFAM" id="SSF103481">
    <property type="entry name" value="Multidrug resistance efflux transporter EmrE"/>
    <property type="match status" value="1"/>
</dbReference>
<dbReference type="Proteomes" id="UP000294619">
    <property type="component" value="Unassembled WGS sequence"/>
</dbReference>
<organism evidence="10 12">
    <name type="scientific">Testudinibacter aquarius</name>
    <dbReference type="NCBI Taxonomy" id="1524974"/>
    <lineage>
        <taxon>Bacteria</taxon>
        <taxon>Pseudomonadati</taxon>
        <taxon>Pseudomonadota</taxon>
        <taxon>Gammaproteobacteria</taxon>
        <taxon>Pasteurellales</taxon>
        <taxon>Pasteurellaceae</taxon>
        <taxon>Testudinibacter</taxon>
    </lineage>
</organism>
<dbReference type="NCBIfam" id="TIGR00688">
    <property type="entry name" value="rarD"/>
    <property type="match status" value="1"/>
</dbReference>
<dbReference type="GO" id="GO:0005886">
    <property type="term" value="C:plasma membrane"/>
    <property type="evidence" value="ECO:0007669"/>
    <property type="project" value="UniProtKB-SubCell"/>
</dbReference>
<dbReference type="EMBL" id="SMCP01000004">
    <property type="protein sequence ID" value="TCV87906.1"/>
    <property type="molecule type" value="Genomic_DNA"/>
</dbReference>
<dbReference type="InterPro" id="IPR004626">
    <property type="entry name" value="RarD"/>
</dbReference>
<feature type="transmembrane region" description="Helical" evidence="8">
    <location>
        <begin position="102"/>
        <end position="120"/>
    </location>
</feature>
<dbReference type="EMBL" id="VDGV01000093">
    <property type="protein sequence ID" value="TNG89696.1"/>
    <property type="molecule type" value="Genomic_DNA"/>
</dbReference>
<evidence type="ECO:0000313" key="10">
    <source>
        <dbReference type="EMBL" id="TCV87906.1"/>
    </source>
</evidence>
<comment type="similarity">
    <text evidence="2">Belongs to the EamA transporter family.</text>
</comment>
<name>A0A4R3Y7S7_9PAST</name>
<protein>
    <submittedName>
        <fullName evidence="10">Chloramphenicol-sensitive protein RarD</fullName>
    </submittedName>
    <submittedName>
        <fullName evidence="11">EamA family transporter RarD</fullName>
    </submittedName>
</protein>
<keyword evidence="13" id="KW-1185">Reference proteome</keyword>
<gene>
    <name evidence="11" type="primary">rarD</name>
    <name evidence="10" type="ORF">EDC16_10494</name>
    <name evidence="11" type="ORF">FHQ21_10000</name>
</gene>
<feature type="transmembrane region" description="Helical" evidence="8">
    <location>
        <begin position="70"/>
        <end position="90"/>
    </location>
</feature>
<dbReference type="Pfam" id="PF00892">
    <property type="entry name" value="EamA"/>
    <property type="match status" value="1"/>
</dbReference>
<feature type="transmembrane region" description="Helical" evidence="8">
    <location>
        <begin position="263"/>
        <end position="280"/>
    </location>
</feature>
<keyword evidence="4" id="KW-1003">Cell membrane</keyword>
<dbReference type="AlphaFoldDB" id="A0A4R3Y7S7"/>
<evidence type="ECO:0000256" key="8">
    <source>
        <dbReference type="SAM" id="Phobius"/>
    </source>
</evidence>
<accession>A0A4R3Y7S7</accession>
<feature type="transmembrane region" description="Helical" evidence="8">
    <location>
        <begin position="127"/>
        <end position="145"/>
    </location>
</feature>
<keyword evidence="7 8" id="KW-0472">Membrane</keyword>
<reference evidence="11 13" key="2">
    <citation type="submission" date="2019-05" db="EMBL/GenBank/DDBJ databases">
        <title>Pasteurellaceae isolates from reptiles.</title>
        <authorList>
            <person name="Bojesen A.M."/>
            <person name="Lund E."/>
        </authorList>
    </citation>
    <scope>NUCLEOTIDE SEQUENCE [LARGE SCALE GENOMIC DNA]</scope>
    <source>
        <strain evidence="11 13">ELNT2x</strain>
    </source>
</reference>
<evidence type="ECO:0000259" key="9">
    <source>
        <dbReference type="Pfam" id="PF00892"/>
    </source>
</evidence>
<proteinExistence type="inferred from homology"/>
<feature type="transmembrane region" description="Helical" evidence="8">
    <location>
        <begin position="235"/>
        <end position="257"/>
    </location>
</feature>
<evidence type="ECO:0000256" key="5">
    <source>
        <dbReference type="ARBA" id="ARBA00022692"/>
    </source>
</evidence>
<dbReference type="Proteomes" id="UP000305526">
    <property type="component" value="Unassembled WGS sequence"/>
</dbReference>
<sequence length="291" mass="32409">MTKGLLCSLLASALFGYLYYFTTLLTPLSGLDALGFRILFMLPAVLAVLLLFKQQKRLVEHLTRIKQQPFLLLVVIFNAAMMGFQMWLYLWAPNNGSAVEVTVGYLLLPLVLVAFGKFLFKETISRYKALAILCAGIAVLLNILLTGKMSWESLAVGLGYALYFASRKFFKMNDLAVFTLEVSLLFPFCVYMVAQVNLNAAAELNPQIYLLVFLLGLISSIAFIAYILASNWLPINLLGLLGYLETVAMLFISLYIGETIQPASYPLLFGLSAAMLLLMYDGFRLRKKALA</sequence>
<evidence type="ECO:0000256" key="3">
    <source>
        <dbReference type="ARBA" id="ARBA00022448"/>
    </source>
</evidence>
<keyword evidence="5 8" id="KW-0812">Transmembrane</keyword>
<keyword evidence="3" id="KW-0813">Transport</keyword>
<dbReference type="InterPro" id="IPR037185">
    <property type="entry name" value="EmrE-like"/>
</dbReference>
<evidence type="ECO:0000256" key="4">
    <source>
        <dbReference type="ARBA" id="ARBA00022475"/>
    </source>
</evidence>
<reference evidence="10 12" key="1">
    <citation type="submission" date="2019-03" db="EMBL/GenBank/DDBJ databases">
        <title>Genomic Encyclopedia of Type Strains, Phase IV (KMG-IV): sequencing the most valuable type-strain genomes for metagenomic binning, comparative biology and taxonomic classification.</title>
        <authorList>
            <person name="Goeker M."/>
        </authorList>
    </citation>
    <scope>NUCLEOTIDE SEQUENCE [LARGE SCALE GENOMIC DNA]</scope>
    <source>
        <strain evidence="10 12">DSM 28140</strain>
    </source>
</reference>
<evidence type="ECO:0000313" key="11">
    <source>
        <dbReference type="EMBL" id="TNG89696.1"/>
    </source>
</evidence>
<evidence type="ECO:0000256" key="7">
    <source>
        <dbReference type="ARBA" id="ARBA00023136"/>
    </source>
</evidence>
<evidence type="ECO:0000256" key="1">
    <source>
        <dbReference type="ARBA" id="ARBA00004651"/>
    </source>
</evidence>
<evidence type="ECO:0000256" key="6">
    <source>
        <dbReference type="ARBA" id="ARBA00022989"/>
    </source>
</evidence>
<comment type="subcellular location">
    <subcellularLocation>
        <location evidence="1">Cell membrane</location>
        <topology evidence="1">Multi-pass membrane protein</topology>
    </subcellularLocation>
</comment>
<dbReference type="RefSeq" id="WP_132966165.1">
    <property type="nucleotide sequence ID" value="NZ_LEKL01000081.1"/>
</dbReference>
<dbReference type="InterPro" id="IPR000620">
    <property type="entry name" value="EamA_dom"/>
</dbReference>
<evidence type="ECO:0000313" key="12">
    <source>
        <dbReference type="Proteomes" id="UP000294619"/>
    </source>
</evidence>
<comment type="caution">
    <text evidence="10">The sequence shown here is derived from an EMBL/GenBank/DDBJ whole genome shotgun (WGS) entry which is preliminary data.</text>
</comment>
<feature type="transmembrane region" description="Helical" evidence="8">
    <location>
        <begin position="177"/>
        <end position="196"/>
    </location>
</feature>
<keyword evidence="6 8" id="KW-1133">Transmembrane helix</keyword>
<evidence type="ECO:0000256" key="2">
    <source>
        <dbReference type="ARBA" id="ARBA00007362"/>
    </source>
</evidence>
<feature type="transmembrane region" description="Helical" evidence="8">
    <location>
        <begin position="208"/>
        <end position="228"/>
    </location>
</feature>